<dbReference type="EMBL" id="JXBC01000007">
    <property type="protein sequence ID" value="KIU09890.1"/>
    <property type="molecule type" value="Genomic_DNA"/>
</dbReference>
<proteinExistence type="predicted"/>
<dbReference type="Proteomes" id="UP000032247">
    <property type="component" value="Unassembled WGS sequence"/>
</dbReference>
<accession>A0A0D1KM54</accession>
<sequence>MISGFTTNIPINIVPIKKMIDPIIARLKQQTAKPTIKPIRNSHLISPAKYSNIP</sequence>
<evidence type="ECO:0000313" key="2">
    <source>
        <dbReference type="Proteomes" id="UP000032247"/>
    </source>
</evidence>
<protein>
    <submittedName>
        <fullName evidence="1">Uncharacterized protein</fullName>
    </submittedName>
</protein>
<evidence type="ECO:0000313" key="1">
    <source>
        <dbReference type="EMBL" id="KIU09890.1"/>
    </source>
</evidence>
<dbReference type="AlphaFoldDB" id="A0A0D1KM54"/>
<gene>
    <name evidence="1" type="ORF">SC09_contig10orf00081</name>
</gene>
<comment type="caution">
    <text evidence="1">The sequence shown here is derived from an EMBL/GenBank/DDBJ whole genome shotgun (WGS) entry which is preliminary data.</text>
</comment>
<name>A0A0D1KM54_BACIU</name>
<organism evidence="1 2">
    <name type="scientific">Bacillus subtilis</name>
    <dbReference type="NCBI Taxonomy" id="1423"/>
    <lineage>
        <taxon>Bacteria</taxon>
        <taxon>Bacillati</taxon>
        <taxon>Bacillota</taxon>
        <taxon>Bacilli</taxon>
        <taxon>Bacillales</taxon>
        <taxon>Bacillaceae</taxon>
        <taxon>Bacillus</taxon>
    </lineage>
</organism>
<reference evidence="1 2" key="1">
    <citation type="submission" date="2014-12" db="EMBL/GenBank/DDBJ databases">
        <title>Comparative genome analysis of Bacillus coagulans HM-08, Clostridium butyricum HM-68, Bacillus subtilis HM-66 and Bacillus licheniformis BL-09.</title>
        <authorList>
            <person name="Zhang H."/>
        </authorList>
    </citation>
    <scope>NUCLEOTIDE SEQUENCE [LARGE SCALE GENOMIC DNA]</scope>
    <source>
        <strain evidence="1 2">HM-66</strain>
    </source>
</reference>